<feature type="compositionally biased region" description="Basic residues" evidence="1">
    <location>
        <begin position="313"/>
        <end position="325"/>
    </location>
</feature>
<feature type="region of interest" description="Disordered" evidence="1">
    <location>
        <begin position="301"/>
        <end position="378"/>
    </location>
</feature>
<dbReference type="EMBL" id="LKEA01000036">
    <property type="protein sequence ID" value="ROV95425.1"/>
    <property type="molecule type" value="Genomic_DNA"/>
</dbReference>
<dbReference type="Proteomes" id="UP000283895">
    <property type="component" value="Unassembled WGS sequence"/>
</dbReference>
<feature type="compositionally biased region" description="Basic and acidic residues" evidence="1">
    <location>
        <begin position="350"/>
        <end position="360"/>
    </location>
</feature>
<evidence type="ECO:0000313" key="2">
    <source>
        <dbReference type="EMBL" id="ROV95425.1"/>
    </source>
</evidence>
<evidence type="ECO:0000313" key="3">
    <source>
        <dbReference type="Proteomes" id="UP000283895"/>
    </source>
</evidence>
<keyword evidence="3" id="KW-1185">Reference proteome</keyword>
<feature type="compositionally biased region" description="Polar residues" evidence="1">
    <location>
        <begin position="235"/>
        <end position="249"/>
    </location>
</feature>
<accession>A0A423VWN2</accession>
<feature type="compositionally biased region" description="Polar residues" evidence="1">
    <location>
        <begin position="210"/>
        <end position="219"/>
    </location>
</feature>
<proteinExistence type="predicted"/>
<protein>
    <submittedName>
        <fullName evidence="2">Uncharacterized protein</fullName>
    </submittedName>
</protein>
<reference evidence="2 3" key="1">
    <citation type="submission" date="2015-09" db="EMBL/GenBank/DDBJ databases">
        <title>Host preference determinants of Valsa canker pathogens revealed by comparative genomics.</title>
        <authorList>
            <person name="Yin Z."/>
            <person name="Huang L."/>
        </authorList>
    </citation>
    <scope>NUCLEOTIDE SEQUENCE [LARGE SCALE GENOMIC DNA]</scope>
    <source>
        <strain evidence="2 3">03-1</strain>
    </source>
</reference>
<dbReference type="AlphaFoldDB" id="A0A423VWN2"/>
<dbReference type="OrthoDB" id="4775454at2759"/>
<organism evidence="2 3">
    <name type="scientific">Cytospora schulzeri</name>
    <dbReference type="NCBI Taxonomy" id="448051"/>
    <lineage>
        <taxon>Eukaryota</taxon>
        <taxon>Fungi</taxon>
        <taxon>Dikarya</taxon>
        <taxon>Ascomycota</taxon>
        <taxon>Pezizomycotina</taxon>
        <taxon>Sordariomycetes</taxon>
        <taxon>Sordariomycetidae</taxon>
        <taxon>Diaporthales</taxon>
        <taxon>Cytosporaceae</taxon>
        <taxon>Cytospora</taxon>
    </lineage>
</organism>
<comment type="caution">
    <text evidence="2">The sequence shown here is derived from an EMBL/GenBank/DDBJ whole genome shotgun (WGS) entry which is preliminary data.</text>
</comment>
<dbReference type="STRING" id="356882.A0A423VWN2"/>
<feature type="compositionally biased region" description="Polar residues" evidence="1">
    <location>
        <begin position="326"/>
        <end position="336"/>
    </location>
</feature>
<feature type="region of interest" description="Disordered" evidence="1">
    <location>
        <begin position="209"/>
        <end position="273"/>
    </location>
</feature>
<feature type="region of interest" description="Disordered" evidence="1">
    <location>
        <begin position="164"/>
        <end position="196"/>
    </location>
</feature>
<sequence>MERSTKLADLKLVNKYYPPVSNYSYPRPEGGPRQERPVGRSSVGSDCSAPGMTDDQESDISAEDANQYHSAGDELWDKFWEDSESLCDAQMEEEEQQRAAEIIRSARYPALIPSQVARRKAAGLSPWENRRVSAQARNQEAVEQNASISCWPLIAAKRPVTPESKPAKASYSLFPQPKPTPVVNLTPRRPSRPPRSGFVWETALHCPSTVLPQSSTGRSTKPRKLHLPTSDGAISYNSASLTTTHSAPVSPTVRDPSPSTSTIARRSEPNALAQSRHIILPRICSDTTVLYSMTTNTASQETLTAPAIPPRSPQRKLGRHSRQHSQLRNSITPSEVSRTRSAAAAPRTRKGGDLAKEQLRRARAGTLSPVSTTRTATTTTAAAARTLAMGSAAAAEEREKEKDAVLLGMRRQRNEVFGRLFGGRW</sequence>
<gene>
    <name evidence="2" type="ORF">VMCG_08488</name>
</gene>
<name>A0A423VWN2_9PEZI</name>
<feature type="region of interest" description="Disordered" evidence="1">
    <location>
        <begin position="18"/>
        <end position="68"/>
    </location>
</feature>
<evidence type="ECO:0000256" key="1">
    <source>
        <dbReference type="SAM" id="MobiDB-lite"/>
    </source>
</evidence>